<gene>
    <name evidence="2" type="ORF">MCOR_23532</name>
</gene>
<dbReference type="Pfam" id="PF25561">
    <property type="entry name" value="QRICH1"/>
    <property type="match status" value="1"/>
</dbReference>
<sequence length="172" mass="20058">MAETSRFASLEPEDLTKILNDRDSKNTKNVIGVAKRMIGDYLLEKDGSFKTIRDLDQACTEDVVKTLRQFYGEVRKTDGTLYAKKSLITLRFGLQKHFIETRKEDIINSEHYNAANDMFKAMMVAMKKEGKATVNHKEPICPEDLQKLYKHEHFSLTHLEALQKRVFFEYLY</sequence>
<feature type="domain" description="QRICH1-like" evidence="1">
    <location>
        <begin position="49"/>
        <end position="123"/>
    </location>
</feature>
<reference evidence="2 3" key="1">
    <citation type="submission" date="2020-06" db="EMBL/GenBank/DDBJ databases">
        <authorList>
            <person name="Li R."/>
            <person name="Bekaert M."/>
        </authorList>
    </citation>
    <scope>NUCLEOTIDE SEQUENCE [LARGE SCALE GENOMIC DNA]</scope>
    <source>
        <strain evidence="3">wild</strain>
    </source>
</reference>
<evidence type="ECO:0000313" key="2">
    <source>
        <dbReference type="EMBL" id="CAC5388253.1"/>
    </source>
</evidence>
<dbReference type="PANTHER" id="PTHR21446">
    <property type="entry name" value="DUF3504 DOMAIN-CONTAINING PROTEIN"/>
    <property type="match status" value="1"/>
</dbReference>
<dbReference type="PANTHER" id="PTHR21446:SF12">
    <property type="entry name" value="POTASSIUM CHANNEL TETRAMERIZATION DOMAIN CONTAINING 1"/>
    <property type="match status" value="1"/>
</dbReference>
<keyword evidence="3" id="KW-1185">Reference proteome</keyword>
<evidence type="ECO:0000259" key="1">
    <source>
        <dbReference type="Pfam" id="PF25561"/>
    </source>
</evidence>
<dbReference type="OrthoDB" id="6160098at2759"/>
<proteinExistence type="predicted"/>
<name>A0A6J8BW75_MYTCO</name>
<evidence type="ECO:0000313" key="3">
    <source>
        <dbReference type="Proteomes" id="UP000507470"/>
    </source>
</evidence>
<dbReference type="Proteomes" id="UP000507470">
    <property type="component" value="Unassembled WGS sequence"/>
</dbReference>
<protein>
    <recommendedName>
        <fullName evidence="1">QRICH1-like domain-containing protein</fullName>
    </recommendedName>
</protein>
<dbReference type="EMBL" id="CACVKT020004150">
    <property type="protein sequence ID" value="CAC5388253.1"/>
    <property type="molecule type" value="Genomic_DNA"/>
</dbReference>
<dbReference type="InterPro" id="IPR052787">
    <property type="entry name" value="MAVS"/>
</dbReference>
<dbReference type="AlphaFoldDB" id="A0A6J8BW75"/>
<accession>A0A6J8BW75</accession>
<organism evidence="2 3">
    <name type="scientific">Mytilus coruscus</name>
    <name type="common">Sea mussel</name>
    <dbReference type="NCBI Taxonomy" id="42192"/>
    <lineage>
        <taxon>Eukaryota</taxon>
        <taxon>Metazoa</taxon>
        <taxon>Spiralia</taxon>
        <taxon>Lophotrochozoa</taxon>
        <taxon>Mollusca</taxon>
        <taxon>Bivalvia</taxon>
        <taxon>Autobranchia</taxon>
        <taxon>Pteriomorphia</taxon>
        <taxon>Mytilida</taxon>
        <taxon>Mytiloidea</taxon>
        <taxon>Mytilidae</taxon>
        <taxon>Mytilinae</taxon>
        <taxon>Mytilus</taxon>
    </lineage>
</organism>
<dbReference type="InterPro" id="IPR057926">
    <property type="entry name" value="QRICH1_dom"/>
</dbReference>